<keyword evidence="2" id="KW-0501">Molybdenum cofactor biosynthesis</keyword>
<comment type="caution">
    <text evidence="4">The sequence shown here is derived from an EMBL/GenBank/DDBJ whole genome shotgun (WGS) entry which is preliminary data.</text>
</comment>
<dbReference type="OrthoDB" id="429626at2759"/>
<feature type="domain" description="Molybdopterin cofactor biosynthesis C (MoaC)" evidence="3">
    <location>
        <begin position="97"/>
        <end position="158"/>
    </location>
</feature>
<dbReference type="GO" id="GO:0006777">
    <property type="term" value="P:Mo-molybdopterin cofactor biosynthetic process"/>
    <property type="evidence" value="ECO:0007669"/>
    <property type="project" value="UniProtKB-KW"/>
</dbReference>
<evidence type="ECO:0000313" key="5">
    <source>
        <dbReference type="Proteomes" id="UP001163046"/>
    </source>
</evidence>
<dbReference type="InterPro" id="IPR036522">
    <property type="entry name" value="MoaC_sf"/>
</dbReference>
<dbReference type="InterPro" id="IPR002820">
    <property type="entry name" value="Mopterin_CF_biosynth-C_dom"/>
</dbReference>
<dbReference type="EMBL" id="MU825403">
    <property type="protein sequence ID" value="KAJ7392025.1"/>
    <property type="molecule type" value="Genomic_DNA"/>
</dbReference>
<reference evidence="4" key="1">
    <citation type="submission" date="2023-01" db="EMBL/GenBank/DDBJ databases">
        <title>Genome assembly of the deep-sea coral Lophelia pertusa.</title>
        <authorList>
            <person name="Herrera S."/>
            <person name="Cordes E."/>
        </authorList>
    </citation>
    <scope>NUCLEOTIDE SEQUENCE</scope>
    <source>
        <strain evidence="4">USNM1676648</strain>
        <tissue evidence="4">Polyp</tissue>
    </source>
</reference>
<dbReference type="Gene3D" id="3.30.70.640">
    <property type="entry name" value="Molybdopterin cofactor biosynthesis C (MoaC) domain"/>
    <property type="match status" value="1"/>
</dbReference>
<dbReference type="Proteomes" id="UP001163046">
    <property type="component" value="Unassembled WGS sequence"/>
</dbReference>
<protein>
    <recommendedName>
        <fullName evidence="3">Molybdopterin cofactor biosynthesis C (MoaC) domain-containing protein</fullName>
    </recommendedName>
</protein>
<gene>
    <name evidence="4" type="ORF">OS493_014963</name>
</gene>
<evidence type="ECO:0000256" key="2">
    <source>
        <dbReference type="ARBA" id="ARBA00023150"/>
    </source>
</evidence>
<dbReference type="AlphaFoldDB" id="A0A9X0D9R2"/>
<evidence type="ECO:0000256" key="1">
    <source>
        <dbReference type="ARBA" id="ARBA00005046"/>
    </source>
</evidence>
<keyword evidence="5" id="KW-1185">Reference proteome</keyword>
<dbReference type="SUPFAM" id="SSF55040">
    <property type="entry name" value="Molybdenum cofactor biosynthesis protein C, MoaC"/>
    <property type="match status" value="1"/>
</dbReference>
<organism evidence="4 5">
    <name type="scientific">Desmophyllum pertusum</name>
    <dbReference type="NCBI Taxonomy" id="174260"/>
    <lineage>
        <taxon>Eukaryota</taxon>
        <taxon>Metazoa</taxon>
        <taxon>Cnidaria</taxon>
        <taxon>Anthozoa</taxon>
        <taxon>Hexacorallia</taxon>
        <taxon>Scleractinia</taxon>
        <taxon>Caryophylliina</taxon>
        <taxon>Caryophylliidae</taxon>
        <taxon>Desmophyllum</taxon>
    </lineage>
</organism>
<comment type="pathway">
    <text evidence="1">Cofactor biosynthesis; molybdopterin biosynthesis.</text>
</comment>
<name>A0A9X0D9R2_9CNID</name>
<dbReference type="Pfam" id="PF01967">
    <property type="entry name" value="MoaC"/>
    <property type="match status" value="1"/>
</dbReference>
<sequence>MLSEYLVKIVTTSPSFATLKQHVTSFPPGFTNKYLLRLLSFDTSAGQFLHCFSSKHSLDDLQNKTSAPEEKNSFANPREFEPKLSHVDNQGHVQMVDIGAKKDSNSGAIDSQWQHRRTGVEMESLTAVTMAALTVYDTCKVVSRIVISDSKLVKKVGGQKSGDNVAAWIYTQCCNILISPVDGLGSISAILYQVFGKRERSFSQPCF</sequence>
<accession>A0A9X0D9R2</accession>
<evidence type="ECO:0000313" key="4">
    <source>
        <dbReference type="EMBL" id="KAJ7392025.1"/>
    </source>
</evidence>
<evidence type="ECO:0000259" key="3">
    <source>
        <dbReference type="Pfam" id="PF01967"/>
    </source>
</evidence>
<proteinExistence type="predicted"/>